<organism evidence="1 2">
    <name type="scientific">Micromonospora gifhornensis</name>
    <dbReference type="NCBI Taxonomy" id="84594"/>
    <lineage>
        <taxon>Bacteria</taxon>
        <taxon>Bacillati</taxon>
        <taxon>Actinomycetota</taxon>
        <taxon>Actinomycetes</taxon>
        <taxon>Micromonosporales</taxon>
        <taxon>Micromonosporaceae</taxon>
        <taxon>Micromonospora</taxon>
    </lineage>
</organism>
<dbReference type="Proteomes" id="UP000647860">
    <property type="component" value="Unassembled WGS sequence"/>
</dbReference>
<evidence type="ECO:0000313" key="2">
    <source>
        <dbReference type="Proteomes" id="UP000647860"/>
    </source>
</evidence>
<evidence type="ECO:0000313" key="1">
    <source>
        <dbReference type="EMBL" id="GIJ17907.1"/>
    </source>
</evidence>
<accession>A0ABQ4IJ38</accession>
<dbReference type="EMBL" id="BOPA01000034">
    <property type="protein sequence ID" value="GIJ17907.1"/>
    <property type="molecule type" value="Genomic_DNA"/>
</dbReference>
<gene>
    <name evidence="1" type="ORF">Vgi01_45910</name>
</gene>
<name>A0ABQ4IJ38_9ACTN</name>
<protein>
    <submittedName>
        <fullName evidence="1">Uncharacterized protein</fullName>
    </submittedName>
</protein>
<reference evidence="1 2" key="1">
    <citation type="submission" date="2021-01" db="EMBL/GenBank/DDBJ databases">
        <title>Whole genome shotgun sequence of Verrucosispora gifhornensis NBRC 16317.</title>
        <authorList>
            <person name="Komaki H."/>
            <person name="Tamura T."/>
        </authorList>
    </citation>
    <scope>NUCLEOTIDE SEQUENCE [LARGE SCALE GENOMIC DNA]</scope>
    <source>
        <strain evidence="1 2">NBRC 16317</strain>
    </source>
</reference>
<comment type="caution">
    <text evidence="1">The sequence shown here is derived from an EMBL/GenBank/DDBJ whole genome shotgun (WGS) entry which is preliminary data.</text>
</comment>
<dbReference type="RefSeq" id="WP_204292306.1">
    <property type="nucleotide sequence ID" value="NZ_BAAAGZ010000074.1"/>
</dbReference>
<proteinExistence type="predicted"/>
<keyword evidence="2" id="KW-1185">Reference proteome</keyword>
<sequence>MGRRWKWFLRPGKVAVDLTRQAVPDGDVPGRFRRLVVEDVVPELRLTSRCDDAVVYERPEERPVATDHGQRADDHRPGVLRRLLRAYRR</sequence>